<evidence type="ECO:0000256" key="16">
    <source>
        <dbReference type="ARBA" id="ARBA00024483"/>
    </source>
</evidence>
<dbReference type="PANTHER" id="PTHR12358">
    <property type="entry name" value="SPHINGOSINE KINASE"/>
    <property type="match status" value="1"/>
</dbReference>
<evidence type="ECO:0000256" key="23">
    <source>
        <dbReference type="ARBA" id="ARBA00026098"/>
    </source>
</evidence>
<feature type="domain" description="DAGKc" evidence="30">
    <location>
        <begin position="61"/>
        <end position="202"/>
    </location>
</feature>
<evidence type="ECO:0000256" key="8">
    <source>
        <dbReference type="ARBA" id="ARBA00022777"/>
    </source>
</evidence>
<dbReference type="EC" id="2.7.1.107" evidence="5"/>
<evidence type="ECO:0000256" key="25">
    <source>
        <dbReference type="ARBA" id="ARBA00030553"/>
    </source>
</evidence>
<evidence type="ECO:0000256" key="6">
    <source>
        <dbReference type="ARBA" id="ARBA00022679"/>
    </source>
</evidence>
<comment type="catalytic activity">
    <reaction evidence="29">
        <text>N-(hexanoyl)sphing-4-enine + ATP = N-hexanoylsphing-4-enine 1-phosphate + ADP + H(+)</text>
        <dbReference type="Rhea" id="RHEA:43312"/>
        <dbReference type="ChEBI" id="CHEBI:15378"/>
        <dbReference type="ChEBI" id="CHEBI:30616"/>
        <dbReference type="ChEBI" id="CHEBI:63867"/>
        <dbReference type="ChEBI" id="CHEBI:82959"/>
        <dbReference type="ChEBI" id="CHEBI:456216"/>
    </reaction>
    <physiologicalReaction direction="left-to-right" evidence="29">
        <dbReference type="Rhea" id="RHEA:43313"/>
    </physiologicalReaction>
</comment>
<keyword evidence="6" id="KW-0808">Transferase</keyword>
<evidence type="ECO:0000256" key="27">
    <source>
        <dbReference type="ARBA" id="ARBA00048034"/>
    </source>
</evidence>
<dbReference type="GO" id="GO:0005743">
    <property type="term" value="C:mitochondrial inner membrane"/>
    <property type="evidence" value="ECO:0007669"/>
    <property type="project" value="UniProtKB-SubCell"/>
</dbReference>
<dbReference type="EMBL" id="CAKOGL010000031">
    <property type="protein sequence ID" value="CAH2108632.1"/>
    <property type="molecule type" value="Genomic_DNA"/>
</dbReference>
<evidence type="ECO:0000256" key="12">
    <source>
        <dbReference type="ARBA" id="ARBA00023128"/>
    </source>
</evidence>
<keyword evidence="11" id="KW-0443">Lipid metabolism</keyword>
<gene>
    <name evidence="31" type="ORF">EEDITHA_LOCUS22551</name>
</gene>
<keyword evidence="8" id="KW-0418">Kinase</keyword>
<evidence type="ECO:0000256" key="18">
    <source>
        <dbReference type="ARBA" id="ARBA00024512"/>
    </source>
</evidence>
<evidence type="ECO:0000313" key="32">
    <source>
        <dbReference type="Proteomes" id="UP001153954"/>
    </source>
</evidence>
<evidence type="ECO:0000256" key="5">
    <source>
        <dbReference type="ARBA" id="ARBA00012133"/>
    </source>
</evidence>
<dbReference type="InterPro" id="IPR016064">
    <property type="entry name" value="NAD/diacylglycerol_kinase_sf"/>
</dbReference>
<evidence type="ECO:0000256" key="17">
    <source>
        <dbReference type="ARBA" id="ARBA00024505"/>
    </source>
</evidence>
<comment type="pathway">
    <text evidence="4">Lipid metabolism; glycerolipid metabolism.</text>
</comment>
<evidence type="ECO:0000256" key="1">
    <source>
        <dbReference type="ARBA" id="ARBA00001946"/>
    </source>
</evidence>
<sequence>MERIVKIGKTLRTNWKKSILGAVVVYYGASKLKEKYQINILMRAACKEAAKYGDALIPMDRNPTVITVILNPVANKRKAKKDYEKYCEPLLLLAGLQVDVVQTTSEGNAKEVVETLRGTEAIIVAGGDGTLSETVTGLLRRNDEANRFPLGVLPLGRTNSVGNVLFPGGDGVEKVKQLIQACMAIIENNTTWKDVMKIEPIDTGEETPNRPVYALTSIEWGAFRDTLAKKDKYWIYGPLRGYASYVFNGYKDSLTWDCSGTIKYTPPCPGCENCITRKPEIKRKWTFFIPNAQAAQSETKSMINPECSVVNELCFKSTEFRIQPQINNGISALSVGLGKNKYNYTEFVSEGWRRLKGESDVPEIVKARTIEFRPLDSKPDVVIAIDQEEFEVKPVKVTLLPKMIKSFCKNKTSIGTRLNKFFTS</sequence>
<comment type="catalytic activity">
    <reaction evidence="18">
        <text>a 1-acyl-sn-glycerol + ATP = a 1-acyl-sn-glycero-3-phosphate + ADP + H(+)</text>
        <dbReference type="Rhea" id="RHEA:33747"/>
        <dbReference type="ChEBI" id="CHEBI:15378"/>
        <dbReference type="ChEBI" id="CHEBI:30616"/>
        <dbReference type="ChEBI" id="CHEBI:57970"/>
        <dbReference type="ChEBI" id="CHEBI:64683"/>
        <dbReference type="ChEBI" id="CHEBI:456216"/>
    </reaction>
    <physiologicalReaction direction="left-to-right" evidence="18">
        <dbReference type="Rhea" id="RHEA:33748"/>
    </physiologicalReaction>
</comment>
<evidence type="ECO:0000256" key="9">
    <source>
        <dbReference type="ARBA" id="ARBA00022792"/>
    </source>
</evidence>
<comment type="catalytic activity">
    <reaction evidence="27">
        <text>an N-acylsphing-4-enine + ATP = an N-acylsphing-4-enine 1-phosphate + ADP + H(+)</text>
        <dbReference type="Rhea" id="RHEA:17929"/>
        <dbReference type="ChEBI" id="CHEBI:15378"/>
        <dbReference type="ChEBI" id="CHEBI:30616"/>
        <dbReference type="ChEBI" id="CHEBI:52639"/>
        <dbReference type="ChEBI" id="CHEBI:57674"/>
        <dbReference type="ChEBI" id="CHEBI:456216"/>
        <dbReference type="EC" id="2.7.1.138"/>
    </reaction>
    <physiologicalReaction direction="left-to-right" evidence="27">
        <dbReference type="Rhea" id="RHEA:17930"/>
    </physiologicalReaction>
</comment>
<evidence type="ECO:0000256" key="28">
    <source>
        <dbReference type="ARBA" id="ARBA00048663"/>
    </source>
</evidence>
<dbReference type="InterPro" id="IPR045579">
    <property type="entry name" value="AGK_C"/>
</dbReference>
<comment type="catalytic activity">
    <reaction evidence="26">
        <text>a 2-acylglycerol + ATP = a 2-acyl-sn-glycerol 3-phosphate + ADP + H(+)</text>
        <dbReference type="Rhea" id="RHEA:39847"/>
        <dbReference type="ChEBI" id="CHEBI:15378"/>
        <dbReference type="ChEBI" id="CHEBI:17389"/>
        <dbReference type="ChEBI" id="CHEBI:30616"/>
        <dbReference type="ChEBI" id="CHEBI:64982"/>
        <dbReference type="ChEBI" id="CHEBI:456216"/>
    </reaction>
    <physiologicalReaction direction="left-to-right" evidence="26">
        <dbReference type="Rhea" id="RHEA:39848"/>
    </physiologicalReaction>
</comment>
<organism evidence="31 32">
    <name type="scientific">Euphydryas editha</name>
    <name type="common">Edith's checkerspot</name>
    <dbReference type="NCBI Taxonomy" id="104508"/>
    <lineage>
        <taxon>Eukaryota</taxon>
        <taxon>Metazoa</taxon>
        <taxon>Ecdysozoa</taxon>
        <taxon>Arthropoda</taxon>
        <taxon>Hexapoda</taxon>
        <taxon>Insecta</taxon>
        <taxon>Pterygota</taxon>
        <taxon>Neoptera</taxon>
        <taxon>Endopterygota</taxon>
        <taxon>Lepidoptera</taxon>
        <taxon>Glossata</taxon>
        <taxon>Ditrysia</taxon>
        <taxon>Papilionoidea</taxon>
        <taxon>Nymphalidae</taxon>
        <taxon>Nymphalinae</taxon>
        <taxon>Euphydryas</taxon>
    </lineage>
</organism>
<dbReference type="SMART" id="SM00046">
    <property type="entry name" value="DAGKc"/>
    <property type="match status" value="1"/>
</dbReference>
<keyword evidence="12" id="KW-0496">Mitochondrion</keyword>
<dbReference type="PANTHER" id="PTHR12358:SF31">
    <property type="entry name" value="ACYLGLYCEROL KINASE, MITOCHONDRIAL"/>
    <property type="match status" value="1"/>
</dbReference>
<evidence type="ECO:0000256" key="4">
    <source>
        <dbReference type="ARBA" id="ARBA00005175"/>
    </source>
</evidence>
<dbReference type="Pfam" id="PF19712">
    <property type="entry name" value="AGK_C"/>
    <property type="match status" value="1"/>
</dbReference>
<keyword evidence="7" id="KW-0547">Nucleotide-binding</keyword>
<evidence type="ECO:0000256" key="11">
    <source>
        <dbReference type="ARBA" id="ARBA00023098"/>
    </source>
</evidence>
<evidence type="ECO:0000256" key="24">
    <source>
        <dbReference type="ARBA" id="ARBA00026142"/>
    </source>
</evidence>
<dbReference type="GO" id="GO:0046513">
    <property type="term" value="P:ceramide biosynthetic process"/>
    <property type="evidence" value="ECO:0007669"/>
    <property type="project" value="TreeGrafter"/>
</dbReference>
<evidence type="ECO:0000256" key="3">
    <source>
        <dbReference type="ARBA" id="ARBA00004637"/>
    </source>
</evidence>
<dbReference type="EC" id="2.7.1.94" evidence="23"/>
<comment type="subcellular location">
    <subcellularLocation>
        <location evidence="3">Mitochondrion inner membrane</location>
        <topology evidence="3">Peripheral membrane protein</topology>
    </subcellularLocation>
    <subcellularLocation>
        <location evidence="2">Mitochondrion intermembrane space</location>
    </subcellularLocation>
</comment>
<evidence type="ECO:0000313" key="31">
    <source>
        <dbReference type="EMBL" id="CAH2108632.1"/>
    </source>
</evidence>
<evidence type="ECO:0000256" key="14">
    <source>
        <dbReference type="ARBA" id="ARBA00023371"/>
    </source>
</evidence>
<evidence type="ECO:0000256" key="29">
    <source>
        <dbReference type="ARBA" id="ARBA00048876"/>
    </source>
</evidence>
<evidence type="ECO:0000256" key="21">
    <source>
        <dbReference type="ARBA" id="ARBA00025749"/>
    </source>
</evidence>
<keyword evidence="9" id="KW-0999">Mitochondrion inner membrane</keyword>
<evidence type="ECO:0000256" key="19">
    <source>
        <dbReference type="ARBA" id="ARBA00024556"/>
    </source>
</evidence>
<evidence type="ECO:0000259" key="30">
    <source>
        <dbReference type="PROSITE" id="PS50146"/>
    </source>
</evidence>
<evidence type="ECO:0000256" key="26">
    <source>
        <dbReference type="ARBA" id="ARBA00044480"/>
    </source>
</evidence>
<dbReference type="AlphaFoldDB" id="A0AAU9VA08"/>
<keyword evidence="32" id="KW-1185">Reference proteome</keyword>
<comment type="catalytic activity">
    <reaction evidence="19">
        <text>2-(5Z,8Z,11Z,14Z-eicosatetraenoyl)-glycerol + ATP = 2-(5Z,8Z,11Z,14Z-eicosatetraenoyl)-sn-glycero-3-phosphate + ADP + H(+)</text>
        <dbReference type="Rhea" id="RHEA:43316"/>
        <dbReference type="ChEBI" id="CHEBI:15378"/>
        <dbReference type="ChEBI" id="CHEBI:30616"/>
        <dbReference type="ChEBI" id="CHEBI:52392"/>
        <dbReference type="ChEBI" id="CHEBI:78209"/>
        <dbReference type="ChEBI" id="CHEBI:456216"/>
    </reaction>
    <physiologicalReaction direction="left-to-right" evidence="19">
        <dbReference type="Rhea" id="RHEA:43317"/>
    </physiologicalReaction>
</comment>
<comment type="caution">
    <text evidence="31">The sequence shown here is derived from an EMBL/GenBank/DDBJ whole genome shotgun (WGS) entry which is preliminary data.</text>
</comment>
<dbReference type="InterPro" id="IPR017438">
    <property type="entry name" value="ATP-NAD_kinase_N"/>
</dbReference>
<dbReference type="GO" id="GO:0047620">
    <property type="term" value="F:acylglycerol kinase activity"/>
    <property type="evidence" value="ECO:0007669"/>
    <property type="project" value="UniProtKB-EC"/>
</dbReference>
<dbReference type="Pfam" id="PF00781">
    <property type="entry name" value="DAGK_cat"/>
    <property type="match status" value="1"/>
</dbReference>
<dbReference type="PROSITE" id="PS50146">
    <property type="entry name" value="DAGK"/>
    <property type="match status" value="1"/>
</dbReference>
<comment type="catalytic activity">
    <reaction evidence="15">
        <text>a 1,2-diacyl-sn-glycerol + ATP = a 1,2-diacyl-sn-glycero-3-phosphate + ADP + H(+)</text>
        <dbReference type="Rhea" id="RHEA:10272"/>
        <dbReference type="ChEBI" id="CHEBI:15378"/>
        <dbReference type="ChEBI" id="CHEBI:17815"/>
        <dbReference type="ChEBI" id="CHEBI:30616"/>
        <dbReference type="ChEBI" id="CHEBI:58608"/>
        <dbReference type="ChEBI" id="CHEBI:456216"/>
        <dbReference type="EC" id="2.7.1.107"/>
    </reaction>
    <physiologicalReaction direction="left-to-right" evidence="15">
        <dbReference type="Rhea" id="RHEA:10273"/>
    </physiologicalReaction>
</comment>
<dbReference type="InterPro" id="IPR050187">
    <property type="entry name" value="Lipid_Phosphate_FormReg"/>
</dbReference>
<dbReference type="Gene3D" id="3.40.50.10330">
    <property type="entry name" value="Probable inorganic polyphosphate/atp-NAD kinase, domain 1"/>
    <property type="match status" value="1"/>
</dbReference>
<evidence type="ECO:0000256" key="7">
    <source>
        <dbReference type="ARBA" id="ARBA00022741"/>
    </source>
</evidence>
<comment type="catalytic activity">
    <reaction evidence="20">
        <text>1-hexadecanoyl-sn-glycerol + ATP = 1-hexadecanoyl-sn-glycero-3-phosphate + ADP + H(+)</text>
        <dbReference type="Rhea" id="RHEA:43308"/>
        <dbReference type="ChEBI" id="CHEBI:15378"/>
        <dbReference type="ChEBI" id="CHEBI:30616"/>
        <dbReference type="ChEBI" id="CHEBI:57518"/>
        <dbReference type="ChEBI" id="CHEBI:75542"/>
        <dbReference type="ChEBI" id="CHEBI:456216"/>
    </reaction>
    <physiologicalReaction direction="left-to-right" evidence="20">
        <dbReference type="Rhea" id="RHEA:43309"/>
    </physiologicalReaction>
</comment>
<comment type="catalytic activity">
    <reaction evidence="16">
        <text>1-(5Z,8Z,11Z,14Z-eicosatetraenoyl)-sn-glycerol + ATP = 1-(5Z,8Z,11Z,14Z-eicosatetraenoyl)-sn-glycero-3-phosphate + ADP + H(+)</text>
        <dbReference type="Rhea" id="RHEA:43328"/>
        <dbReference type="ChEBI" id="CHEBI:15378"/>
        <dbReference type="ChEBI" id="CHEBI:30616"/>
        <dbReference type="ChEBI" id="CHEBI:34071"/>
        <dbReference type="ChEBI" id="CHEBI:74938"/>
        <dbReference type="ChEBI" id="CHEBI:456216"/>
    </reaction>
    <physiologicalReaction direction="left-to-right" evidence="16">
        <dbReference type="Rhea" id="RHEA:43329"/>
    </physiologicalReaction>
</comment>
<evidence type="ECO:0000256" key="22">
    <source>
        <dbReference type="ARBA" id="ARBA00026096"/>
    </source>
</evidence>
<comment type="cofactor">
    <cofactor evidence="1">
        <name>Mg(2+)</name>
        <dbReference type="ChEBI" id="CHEBI:18420"/>
    </cofactor>
</comment>
<dbReference type="GO" id="GO:0005758">
    <property type="term" value="C:mitochondrial intermembrane space"/>
    <property type="evidence" value="ECO:0007669"/>
    <property type="project" value="UniProtKB-SubCell"/>
</dbReference>
<keyword evidence="10" id="KW-0067">ATP-binding</keyword>
<evidence type="ECO:0000256" key="10">
    <source>
        <dbReference type="ARBA" id="ARBA00022840"/>
    </source>
</evidence>
<dbReference type="GO" id="GO:0005524">
    <property type="term" value="F:ATP binding"/>
    <property type="evidence" value="ECO:0007669"/>
    <property type="project" value="UniProtKB-KW"/>
</dbReference>
<dbReference type="Proteomes" id="UP001153954">
    <property type="component" value="Unassembled WGS sequence"/>
</dbReference>
<evidence type="ECO:0000256" key="13">
    <source>
        <dbReference type="ARBA" id="ARBA00023136"/>
    </source>
</evidence>
<name>A0AAU9VA08_EUPED</name>
<evidence type="ECO:0000256" key="20">
    <source>
        <dbReference type="ARBA" id="ARBA00024636"/>
    </source>
</evidence>
<comment type="similarity">
    <text evidence="21">Belongs to the AGK family.</text>
</comment>
<evidence type="ECO:0000256" key="2">
    <source>
        <dbReference type="ARBA" id="ARBA00004569"/>
    </source>
</evidence>
<proteinExistence type="inferred from homology"/>
<protein>
    <recommendedName>
        <fullName evidence="24">Acylglycerol kinase, mitochondrial</fullName>
        <ecNumber evidence="5">2.7.1.107</ecNumber>
        <ecNumber evidence="22">2.7.1.138</ecNumber>
        <ecNumber evidence="23">2.7.1.94</ecNumber>
    </recommendedName>
    <alternativeName>
        <fullName evidence="25">Multiple substrate lipid kinase</fullName>
    </alternativeName>
</protein>
<comment type="catalytic activity">
    <reaction evidence="28">
        <text>a monoacylglycerol + ATP = a monoacyl-sn-glycero-3-phosphate + ADP + H(+)</text>
        <dbReference type="Rhea" id="RHEA:19293"/>
        <dbReference type="ChEBI" id="CHEBI:15378"/>
        <dbReference type="ChEBI" id="CHEBI:17408"/>
        <dbReference type="ChEBI" id="CHEBI:30616"/>
        <dbReference type="ChEBI" id="CHEBI:77589"/>
        <dbReference type="ChEBI" id="CHEBI:456216"/>
        <dbReference type="EC" id="2.7.1.94"/>
    </reaction>
    <physiologicalReaction direction="left-to-right" evidence="28">
        <dbReference type="Rhea" id="RHEA:19294"/>
    </physiologicalReaction>
</comment>
<evidence type="ECO:0000256" key="15">
    <source>
        <dbReference type="ARBA" id="ARBA00023411"/>
    </source>
</evidence>
<comment type="catalytic activity">
    <reaction evidence="14">
        <text>1,2-di-(9Z-octadecenoyl)-sn-glycerol + ATP = 1,2-di-(9Z-octadecenoyl)-sn-glycero-3-phosphate + ADP + H(+)</text>
        <dbReference type="Rhea" id="RHEA:40327"/>
        <dbReference type="ChEBI" id="CHEBI:15378"/>
        <dbReference type="ChEBI" id="CHEBI:30616"/>
        <dbReference type="ChEBI" id="CHEBI:52333"/>
        <dbReference type="ChEBI" id="CHEBI:74546"/>
        <dbReference type="ChEBI" id="CHEBI:456216"/>
    </reaction>
    <physiologicalReaction direction="left-to-right" evidence="14">
        <dbReference type="Rhea" id="RHEA:40328"/>
    </physiologicalReaction>
</comment>
<comment type="catalytic activity">
    <reaction evidence="17">
        <text>1-(9Z-octadecenoyl)-sn-glycerol + ATP = 1-(9Z-octadecenoyl)-sn-glycero-3-phosphate + ADP + H(+)</text>
        <dbReference type="Rhea" id="RHEA:41079"/>
        <dbReference type="ChEBI" id="CHEBI:15378"/>
        <dbReference type="ChEBI" id="CHEBI:30616"/>
        <dbReference type="ChEBI" id="CHEBI:74544"/>
        <dbReference type="ChEBI" id="CHEBI:75757"/>
        <dbReference type="ChEBI" id="CHEBI:456216"/>
    </reaction>
    <physiologicalReaction direction="left-to-right" evidence="17">
        <dbReference type="Rhea" id="RHEA:41080"/>
    </physiologicalReaction>
</comment>
<dbReference type="InterPro" id="IPR001206">
    <property type="entry name" value="Diacylglycerol_kinase_cat_dom"/>
</dbReference>
<keyword evidence="13" id="KW-0472">Membrane</keyword>
<dbReference type="GO" id="GO:0004143">
    <property type="term" value="F:ATP-dependent diacylglycerol kinase activity"/>
    <property type="evidence" value="ECO:0007669"/>
    <property type="project" value="UniProtKB-EC"/>
</dbReference>
<dbReference type="GO" id="GO:0046512">
    <property type="term" value="P:sphingosine biosynthetic process"/>
    <property type="evidence" value="ECO:0007669"/>
    <property type="project" value="TreeGrafter"/>
</dbReference>
<dbReference type="SUPFAM" id="SSF111331">
    <property type="entry name" value="NAD kinase/diacylglycerol kinase-like"/>
    <property type="match status" value="1"/>
</dbReference>
<reference evidence="31" key="1">
    <citation type="submission" date="2022-03" db="EMBL/GenBank/DDBJ databases">
        <authorList>
            <person name="Tunstrom K."/>
        </authorList>
    </citation>
    <scope>NUCLEOTIDE SEQUENCE</scope>
</reference>
<dbReference type="GO" id="GO:0001729">
    <property type="term" value="F:ceramide kinase activity"/>
    <property type="evidence" value="ECO:0007669"/>
    <property type="project" value="UniProtKB-EC"/>
</dbReference>
<dbReference type="EC" id="2.7.1.138" evidence="22"/>
<accession>A0AAU9VA08</accession>